<dbReference type="InterPro" id="IPR011992">
    <property type="entry name" value="EF-hand-dom_pair"/>
</dbReference>
<dbReference type="AlphaFoldDB" id="A0ABD3SCC3"/>
<evidence type="ECO:0000256" key="2">
    <source>
        <dbReference type="ARBA" id="ARBA00005253"/>
    </source>
</evidence>
<dbReference type="Pfam" id="PF13499">
    <property type="entry name" value="EF-hand_7"/>
    <property type="match status" value="1"/>
</dbReference>
<dbReference type="InterPro" id="IPR018247">
    <property type="entry name" value="EF_Hand_1_Ca_BS"/>
</dbReference>
<accession>A0ABD3SCC3</accession>
<dbReference type="SUPFAM" id="SSF47473">
    <property type="entry name" value="EF-hand"/>
    <property type="match status" value="1"/>
</dbReference>
<dbReference type="PANTHER" id="PTHR23048">
    <property type="entry name" value="MYOSIN LIGHT CHAIN 1, 3"/>
    <property type="match status" value="1"/>
</dbReference>
<name>A0ABD3SCC3_9STRA</name>
<dbReference type="Proteomes" id="UP001530377">
    <property type="component" value="Unassembled WGS sequence"/>
</dbReference>
<comment type="subcellular location">
    <subcellularLocation>
        <location evidence="1">Cytoplasm</location>
        <location evidence="1">Cytoskeleton</location>
    </subcellularLocation>
</comment>
<evidence type="ECO:0000259" key="7">
    <source>
        <dbReference type="PROSITE" id="PS50222"/>
    </source>
</evidence>
<dbReference type="InterPro" id="IPR050230">
    <property type="entry name" value="CALM/Myosin/TropC-like"/>
</dbReference>
<gene>
    <name evidence="8" type="ORF">ACHAXA_008180</name>
</gene>
<sequence>MTTTWWGVPSQSPDASSSTSPRRDIPPQLNIDVAFRMFDETSSTRIDVPTFVIMAHSLGLRTSAEEVMRDVEEEDGRDEDVAYVDAYDAVVYDDEDDDDDDDGGGRRIVTIDVELAKRILKRLGYDDAKRNVESEMRAYFDAFDVDNKGYVNLKDLRRIRDEVCEADMGDASLGAMIEHFDDDGDGVVDYREFRNVLRPLFFSP</sequence>
<dbReference type="PROSITE" id="PS00018">
    <property type="entry name" value="EF_HAND_1"/>
    <property type="match status" value="1"/>
</dbReference>
<keyword evidence="4" id="KW-0106">Calcium</keyword>
<dbReference type="Gene3D" id="1.10.238.10">
    <property type="entry name" value="EF-hand"/>
    <property type="match status" value="1"/>
</dbReference>
<keyword evidence="3" id="KW-0677">Repeat</keyword>
<keyword evidence="5" id="KW-0206">Cytoskeleton</keyword>
<feature type="domain" description="EF-hand" evidence="7">
    <location>
        <begin position="131"/>
        <end position="166"/>
    </location>
</feature>
<comment type="caution">
    <text evidence="8">The sequence shown here is derived from an EMBL/GenBank/DDBJ whole genome shotgun (WGS) entry which is preliminary data.</text>
</comment>
<feature type="region of interest" description="Disordered" evidence="6">
    <location>
        <begin position="1"/>
        <end position="26"/>
    </location>
</feature>
<comment type="similarity">
    <text evidence="2">Belongs to the centrin family.</text>
</comment>
<keyword evidence="5" id="KW-0963">Cytoplasm</keyword>
<evidence type="ECO:0000256" key="3">
    <source>
        <dbReference type="ARBA" id="ARBA00022737"/>
    </source>
</evidence>
<dbReference type="PROSITE" id="PS50222">
    <property type="entry name" value="EF_HAND_2"/>
    <property type="match status" value="2"/>
</dbReference>
<feature type="compositionally biased region" description="Low complexity" evidence="6">
    <location>
        <begin position="9"/>
        <end position="20"/>
    </location>
</feature>
<dbReference type="InterPro" id="IPR002048">
    <property type="entry name" value="EF_hand_dom"/>
</dbReference>
<evidence type="ECO:0000256" key="1">
    <source>
        <dbReference type="ARBA" id="ARBA00004245"/>
    </source>
</evidence>
<organism evidence="8 9">
    <name type="scientific">Cyclostephanos tholiformis</name>
    <dbReference type="NCBI Taxonomy" id="382380"/>
    <lineage>
        <taxon>Eukaryota</taxon>
        <taxon>Sar</taxon>
        <taxon>Stramenopiles</taxon>
        <taxon>Ochrophyta</taxon>
        <taxon>Bacillariophyta</taxon>
        <taxon>Coscinodiscophyceae</taxon>
        <taxon>Thalassiosirophycidae</taxon>
        <taxon>Stephanodiscales</taxon>
        <taxon>Stephanodiscaceae</taxon>
        <taxon>Cyclostephanos</taxon>
    </lineage>
</organism>
<dbReference type="PANTHER" id="PTHR23048:SF59">
    <property type="entry name" value="EF-HAND SUPERFAMILY PROTEIN"/>
    <property type="match status" value="1"/>
</dbReference>
<dbReference type="EMBL" id="JALLPB020000072">
    <property type="protein sequence ID" value="KAL3822164.1"/>
    <property type="molecule type" value="Genomic_DNA"/>
</dbReference>
<feature type="domain" description="EF-hand" evidence="7">
    <location>
        <begin position="168"/>
        <end position="203"/>
    </location>
</feature>
<evidence type="ECO:0000256" key="4">
    <source>
        <dbReference type="ARBA" id="ARBA00022837"/>
    </source>
</evidence>
<evidence type="ECO:0000256" key="5">
    <source>
        <dbReference type="ARBA" id="ARBA00023212"/>
    </source>
</evidence>
<evidence type="ECO:0000313" key="9">
    <source>
        <dbReference type="Proteomes" id="UP001530377"/>
    </source>
</evidence>
<reference evidence="8 9" key="1">
    <citation type="submission" date="2024-10" db="EMBL/GenBank/DDBJ databases">
        <title>Updated reference genomes for cyclostephanoid diatoms.</title>
        <authorList>
            <person name="Roberts W.R."/>
            <person name="Alverson A.J."/>
        </authorList>
    </citation>
    <scope>NUCLEOTIDE SEQUENCE [LARGE SCALE GENOMIC DNA]</scope>
    <source>
        <strain evidence="8 9">AJA228-03</strain>
    </source>
</reference>
<evidence type="ECO:0000256" key="6">
    <source>
        <dbReference type="SAM" id="MobiDB-lite"/>
    </source>
</evidence>
<protein>
    <recommendedName>
        <fullName evidence="7">EF-hand domain-containing protein</fullName>
    </recommendedName>
</protein>
<proteinExistence type="inferred from homology"/>
<dbReference type="GO" id="GO:0005856">
    <property type="term" value="C:cytoskeleton"/>
    <property type="evidence" value="ECO:0007669"/>
    <property type="project" value="UniProtKB-SubCell"/>
</dbReference>
<evidence type="ECO:0000313" key="8">
    <source>
        <dbReference type="EMBL" id="KAL3822164.1"/>
    </source>
</evidence>
<dbReference type="SMART" id="SM00054">
    <property type="entry name" value="EFh"/>
    <property type="match status" value="3"/>
</dbReference>
<keyword evidence="9" id="KW-1185">Reference proteome</keyword>